<dbReference type="InterPro" id="IPR044068">
    <property type="entry name" value="CB"/>
</dbReference>
<sequence length="520" mass="56857">MNEDHGTSAATKLTRTEFAVVRAYAQGMRPVDIANRYLSDPDDDEDLTEHQAIARILALRDRLVQFALQHDRPEIAEMFEALRGRSDVGMTRRVDALSSLESLGQGRPSTGHEVGLWFGPSLARRLTAAGIHKISDLASLANARGSSWWRAVPRIGPKSAEIITKWLIEQRGPQKDNNKALIDVYIVAPSEVSRRPAIVPLPLGPQMTHPVPLEHMLPQPPGGPSPDASRSDLERVRQWLDAKPRSPHTRSSYRKEAERLLLWLARERLRLEEMTAESLQGYAAFLRAPEPTAFWCGPASPRDRVHWRPFEGPLSASSQAAALRVIRALLRSLSKAGLFACLPDTVDTPEGDTEAAESDGPGPLARKDIDGFLDWLGTQSEAKWQAALAAGLLVRDGFKVSELAGLTCAALRLEGHQACLHWHGPRSRSLAIAPDTLEALQKHWVRRGLAACPPSSAALLGPVDYPPTQRGVAKRLAGPGAGYGASGLDQLLRAAWKIYARTQPTELPAFTPKQIRTAAA</sequence>
<comment type="caution">
    <text evidence="6">The sequence shown here is derived from an EMBL/GenBank/DDBJ whole genome shotgun (WGS) entry which is preliminary data.</text>
</comment>
<evidence type="ECO:0000259" key="5">
    <source>
        <dbReference type="PROSITE" id="PS51900"/>
    </source>
</evidence>
<evidence type="ECO:0000256" key="1">
    <source>
        <dbReference type="ARBA" id="ARBA00022908"/>
    </source>
</evidence>
<proteinExistence type="predicted"/>
<name>A0ABM8XAV3_9BURK</name>
<feature type="region of interest" description="Disordered" evidence="4">
    <location>
        <begin position="213"/>
        <end position="232"/>
    </location>
</feature>
<evidence type="ECO:0000256" key="3">
    <source>
        <dbReference type="PROSITE-ProRule" id="PRU01248"/>
    </source>
</evidence>
<dbReference type="Proteomes" id="UP000727654">
    <property type="component" value="Unassembled WGS sequence"/>
</dbReference>
<evidence type="ECO:0000256" key="2">
    <source>
        <dbReference type="ARBA" id="ARBA00023125"/>
    </source>
</evidence>
<organism evidence="6 7">
    <name type="scientific">Cupriavidus laharis</name>
    <dbReference type="NCBI Taxonomy" id="151654"/>
    <lineage>
        <taxon>Bacteria</taxon>
        <taxon>Pseudomonadati</taxon>
        <taxon>Pseudomonadota</taxon>
        <taxon>Betaproteobacteria</taxon>
        <taxon>Burkholderiales</taxon>
        <taxon>Burkholderiaceae</taxon>
        <taxon>Cupriavidus</taxon>
    </lineage>
</organism>
<dbReference type="Pfam" id="PF12482">
    <property type="entry name" value="DUF3701"/>
    <property type="match status" value="1"/>
</dbReference>
<dbReference type="Gene3D" id="1.10.150.130">
    <property type="match status" value="1"/>
</dbReference>
<gene>
    <name evidence="6" type="ORF">LMG23992_03431</name>
</gene>
<dbReference type="InterPro" id="IPR011010">
    <property type="entry name" value="DNA_brk_join_enz"/>
</dbReference>
<dbReference type="SUPFAM" id="SSF56349">
    <property type="entry name" value="DNA breaking-rejoining enzymes"/>
    <property type="match status" value="1"/>
</dbReference>
<dbReference type="InterPro" id="IPR010998">
    <property type="entry name" value="Integrase_recombinase_N"/>
</dbReference>
<evidence type="ECO:0000256" key="4">
    <source>
        <dbReference type="SAM" id="MobiDB-lite"/>
    </source>
</evidence>
<keyword evidence="7" id="KW-1185">Reference proteome</keyword>
<dbReference type="PROSITE" id="PS51900">
    <property type="entry name" value="CB"/>
    <property type="match status" value="1"/>
</dbReference>
<feature type="domain" description="Core-binding (CB)" evidence="5">
    <location>
        <begin position="230"/>
        <end position="334"/>
    </location>
</feature>
<reference evidence="6 7" key="1">
    <citation type="submission" date="2021-08" db="EMBL/GenBank/DDBJ databases">
        <authorList>
            <person name="Peeters C."/>
        </authorList>
    </citation>
    <scope>NUCLEOTIDE SEQUENCE [LARGE SCALE GENOMIC DNA]</scope>
    <source>
        <strain evidence="6 7">LMG 23992</strain>
    </source>
</reference>
<keyword evidence="1" id="KW-0229">DNA integration</keyword>
<keyword evidence="2 3" id="KW-0238">DNA-binding</keyword>
<accession>A0ABM8XAV3</accession>
<dbReference type="EMBL" id="CAJZAI010000008">
    <property type="protein sequence ID" value="CAG9177167.1"/>
    <property type="molecule type" value="Genomic_DNA"/>
</dbReference>
<dbReference type="InterPro" id="IPR022169">
    <property type="entry name" value="DUF3701"/>
</dbReference>
<dbReference type="RefSeq" id="WP_224081001.1">
    <property type="nucleotide sequence ID" value="NZ_CAJZAI010000008.1"/>
</dbReference>
<evidence type="ECO:0000313" key="7">
    <source>
        <dbReference type="Proteomes" id="UP000727654"/>
    </source>
</evidence>
<evidence type="ECO:0000313" key="6">
    <source>
        <dbReference type="EMBL" id="CAG9177167.1"/>
    </source>
</evidence>
<protein>
    <recommendedName>
        <fullName evidence="5">Core-binding (CB) domain-containing protein</fullName>
    </recommendedName>
</protein>